<proteinExistence type="inferred from homology"/>
<dbReference type="EC" id="3.2.-.-" evidence="3"/>
<organism evidence="3 5">
    <name type="scientific">Endobacter medicaginis</name>
    <dbReference type="NCBI Taxonomy" id="1181271"/>
    <lineage>
        <taxon>Bacteria</taxon>
        <taxon>Pseudomonadati</taxon>
        <taxon>Pseudomonadota</taxon>
        <taxon>Alphaproteobacteria</taxon>
        <taxon>Acetobacterales</taxon>
        <taxon>Acetobacteraceae</taxon>
        <taxon>Endobacter</taxon>
    </lineage>
</organism>
<evidence type="ECO:0000256" key="1">
    <source>
        <dbReference type="ARBA" id="ARBA00008542"/>
    </source>
</evidence>
<comment type="similarity">
    <text evidence="1">Belongs to the peptidase C56 family.</text>
</comment>
<protein>
    <submittedName>
        <fullName evidence="3">Protease I</fullName>
        <ecNumber evidence="3">3.2.-.-</ecNumber>
    </submittedName>
    <submittedName>
        <fullName evidence="4">Type 1 glutamine amidotransferase</fullName>
    </submittedName>
</protein>
<dbReference type="Gene3D" id="3.40.50.880">
    <property type="match status" value="1"/>
</dbReference>
<evidence type="ECO:0000313" key="6">
    <source>
        <dbReference type="Proteomes" id="UP000565205"/>
    </source>
</evidence>
<feature type="domain" description="DJ-1/PfpI" evidence="2">
    <location>
        <begin position="4"/>
        <end position="171"/>
    </location>
</feature>
<evidence type="ECO:0000313" key="4">
    <source>
        <dbReference type="EMBL" id="NVN30846.1"/>
    </source>
</evidence>
<keyword evidence="3" id="KW-0378">Hydrolase</keyword>
<keyword evidence="3" id="KW-0326">Glycosidase</keyword>
<dbReference type="Proteomes" id="UP000565205">
    <property type="component" value="Unassembled WGS sequence"/>
</dbReference>
<name>A0A839V0X1_9PROT</name>
<dbReference type="EMBL" id="JABXXQ010000230">
    <property type="protein sequence ID" value="NVN30846.1"/>
    <property type="molecule type" value="Genomic_DNA"/>
</dbReference>
<dbReference type="GO" id="GO:0016740">
    <property type="term" value="F:transferase activity"/>
    <property type="evidence" value="ECO:0007669"/>
    <property type="project" value="UniProtKB-KW"/>
</dbReference>
<reference evidence="3 5" key="2">
    <citation type="submission" date="2020-08" db="EMBL/GenBank/DDBJ databases">
        <title>Genomic Encyclopedia of Type Strains, Phase III (KMG-III): the genomes of soil and plant-associated and newly described type strains.</title>
        <authorList>
            <person name="Whitman W."/>
        </authorList>
    </citation>
    <scope>NUCLEOTIDE SEQUENCE [LARGE SCALE GENOMIC DNA]</scope>
    <source>
        <strain evidence="3 5">CECT 8088</strain>
    </source>
</reference>
<keyword evidence="3" id="KW-0645">Protease</keyword>
<keyword evidence="4" id="KW-0315">Glutamine amidotransferase</keyword>
<dbReference type="SUPFAM" id="SSF52317">
    <property type="entry name" value="Class I glutamine amidotransferase-like"/>
    <property type="match status" value="1"/>
</dbReference>
<dbReference type="CDD" id="cd03134">
    <property type="entry name" value="GATase1_PfpI_like"/>
    <property type="match status" value="1"/>
</dbReference>
<dbReference type="PANTHER" id="PTHR42733">
    <property type="entry name" value="DJ-1 PROTEIN"/>
    <property type="match status" value="1"/>
</dbReference>
<keyword evidence="4" id="KW-0808">Transferase</keyword>
<dbReference type="RefSeq" id="WP_176624708.1">
    <property type="nucleotide sequence ID" value="NZ_JABXXQ010000230.1"/>
</dbReference>
<evidence type="ECO:0000313" key="5">
    <source>
        <dbReference type="Proteomes" id="UP000557688"/>
    </source>
</evidence>
<reference evidence="4 6" key="1">
    <citation type="submission" date="2020-06" db="EMBL/GenBank/DDBJ databases">
        <title>Description of novel acetic acid bacteria.</title>
        <authorList>
            <person name="Sombolestani A."/>
        </authorList>
    </citation>
    <scope>NUCLEOTIDE SEQUENCE [LARGE SCALE GENOMIC DNA]</scope>
    <source>
        <strain evidence="4 6">LMG 26838</strain>
    </source>
</reference>
<dbReference type="NCBIfam" id="TIGR01382">
    <property type="entry name" value="PfpI"/>
    <property type="match status" value="1"/>
</dbReference>
<dbReference type="PROSITE" id="PS51276">
    <property type="entry name" value="PEPTIDASE_C56_PFPI"/>
    <property type="match status" value="1"/>
</dbReference>
<dbReference type="InterPro" id="IPR006286">
    <property type="entry name" value="C56_PfpI-like"/>
</dbReference>
<dbReference type="PANTHER" id="PTHR42733:SF12">
    <property type="entry name" value="PROTEINASE"/>
    <property type="match status" value="1"/>
</dbReference>
<dbReference type="Pfam" id="PF01965">
    <property type="entry name" value="DJ-1_PfpI"/>
    <property type="match status" value="1"/>
</dbReference>
<dbReference type="GO" id="GO:0016798">
    <property type="term" value="F:hydrolase activity, acting on glycosyl bonds"/>
    <property type="evidence" value="ECO:0007669"/>
    <property type="project" value="UniProtKB-KW"/>
</dbReference>
<dbReference type="Proteomes" id="UP000557688">
    <property type="component" value="Unassembled WGS sequence"/>
</dbReference>
<sequence>MTVRVAVLAADGTEEIELTSPVAVLRVAGAEVTIISLQKGEFQAVKGDIYPSNRITAERAVADSSPADYDALLLPGGVFSPDKLRMDPVAVDFIRDLATAGKPVATICHGSQSLIEAGVLQGRRGTSWPAIRTDLANAGATWVDEAVVIDGNLLFSRSPDDLDAFNPAIVKHFGLAG</sequence>
<evidence type="ECO:0000313" key="3">
    <source>
        <dbReference type="EMBL" id="MBB3174080.1"/>
    </source>
</evidence>
<evidence type="ECO:0000259" key="2">
    <source>
        <dbReference type="Pfam" id="PF01965"/>
    </source>
</evidence>
<gene>
    <name evidence="3" type="ORF">FHR90_001916</name>
    <name evidence="4" type="ORF">HUK83_10945</name>
</gene>
<dbReference type="EMBL" id="JACHXV010000006">
    <property type="protein sequence ID" value="MBB3174080.1"/>
    <property type="molecule type" value="Genomic_DNA"/>
</dbReference>
<dbReference type="GO" id="GO:0006508">
    <property type="term" value="P:proteolysis"/>
    <property type="evidence" value="ECO:0007669"/>
    <property type="project" value="UniProtKB-KW"/>
</dbReference>
<dbReference type="InterPro" id="IPR002818">
    <property type="entry name" value="DJ-1/PfpI"/>
</dbReference>
<accession>A0A839V0X1</accession>
<comment type="caution">
    <text evidence="3">The sequence shown here is derived from an EMBL/GenBank/DDBJ whole genome shotgun (WGS) entry which is preliminary data.</text>
</comment>
<keyword evidence="5" id="KW-1185">Reference proteome</keyword>
<dbReference type="GO" id="GO:0008233">
    <property type="term" value="F:peptidase activity"/>
    <property type="evidence" value="ECO:0007669"/>
    <property type="project" value="UniProtKB-KW"/>
</dbReference>
<dbReference type="InterPro" id="IPR029062">
    <property type="entry name" value="Class_I_gatase-like"/>
</dbReference>
<dbReference type="AlphaFoldDB" id="A0A839V0X1"/>